<dbReference type="RefSeq" id="WP_310136993.1">
    <property type="nucleotide sequence ID" value="NZ_JAVDTR010000002.1"/>
</dbReference>
<feature type="domain" description="SLH" evidence="2">
    <location>
        <begin position="1122"/>
        <end position="1181"/>
    </location>
</feature>
<dbReference type="Pfam" id="PF18676">
    <property type="entry name" value="MBG_2"/>
    <property type="match status" value="4"/>
</dbReference>
<keyword evidence="1" id="KW-0732">Signal</keyword>
<dbReference type="InterPro" id="IPR001119">
    <property type="entry name" value="SLH_dom"/>
</dbReference>
<dbReference type="InterPro" id="IPR041286">
    <property type="entry name" value="MBG_2"/>
</dbReference>
<dbReference type="EMBL" id="JAVDTR010000002">
    <property type="protein sequence ID" value="MDR6722591.1"/>
    <property type="molecule type" value="Genomic_DNA"/>
</dbReference>
<accession>A0AAP5H083</accession>
<dbReference type="AlphaFoldDB" id="A0AAP5H083"/>
<reference evidence="3" key="1">
    <citation type="submission" date="2023-07" db="EMBL/GenBank/DDBJ databases">
        <title>Sorghum-associated microbial communities from plants grown in Nebraska, USA.</title>
        <authorList>
            <person name="Schachtman D."/>
        </authorList>
    </citation>
    <scope>NUCLEOTIDE SEQUENCE</scope>
    <source>
        <strain evidence="3">BE80</strain>
    </source>
</reference>
<dbReference type="InterPro" id="IPR051465">
    <property type="entry name" value="Cell_Envelope_Struct_Comp"/>
</dbReference>
<gene>
    <name evidence="3" type="ORF">J2W91_001039</name>
</gene>
<sequence>MLFLCLAIVTLLCLSTGRGEAASVDQLDQFTPDNADTQGNYMNSGQSFTAGVTGYMYELELFMIDQSNASVTLTVDILEGQTMTGNVLGTASFENKLIIYDYPGNWVSITFTDGIYLEAGEMYTIKMTGSSDQPFLKWRMYNWDAYSGGVPYYINSWATFPADFAFRTYVAAERRDYSTVLSVPAVSGDYGDTVQLTADLIVGGSGLSSQTVSFAINGSSVGSAQTDDYGRATLSFPLDLNPGSHSVTASFAENYPYHSSSETGTLIVDKRPLTVTANDVEMHYGSQIPDMTATFSGLAPWDTANSVGSATLLVNATSASNVGQYTITPSGVTTGNYNVTYAPGVFTIEQAPLRVMVDDATRLYGASNPTFVGTITGARSQDGITVDYTTTANETSNVGTYVIGSTLNDPNGKLGNYAVTTTPGRLTIEQAALRVTADDATRLYGASNPTFVGTVTGAQAQDGITVDYTTTVDETSDVGTYAIQPTLNDPNGKLMNYAVTTTPGALTVEQAPLILTPDSFERWENYDNPLLTGVLTGAVSTDNITTRYDTTAVQSSPVGTYPIEAEFIDPQRRLGNYNITVAPAELVVYAAPRPLFSGTDTEQSVTGNIELPISDGGGRPIVWTSSNDAVLDSTTGSVQRPSYLDGDSEVTLQASVAANGVMYEALYDLTIVAGAMTDEESVNTDTQALKIGYATGDNATQVRGSLTLPISGEKGAKIAWFSSIPSVIDPDTGDVNRPSFAVGNQIVTLVATISKGTESQTLTFQLTVIRKDPTGSGNNGGTGTGNSDIVDKVDVTDKEDKEDIAELYVEIETPQGKKKVEFSKNDGAKGMIRIATDKVVGQFTLNSKVIKQLKALNSEMIITFATSLNEIDFPLKNLESFKEDSALVVTFSNEKENSRLDAAISELGAQVLADPIQFKVTGLNSDGKQIEIDPFSQNVERRLFLENTAVSINSTVVRWDEGRRELRYVPAQFVTEDDKNLAIVQSKGTDLYLVIDRTVKFSDMQGHWAQEDAEKLASKLIVQGRGANQFDPKDTLTRAETAVLLTRALGIISSDNGSNFSDVQGEWYSADVVAASESGLITGYSDGSFRPSESITRQELAVMLTRAITLINGEFQKPITDQREPVDLDLVSPWAVQAIQQVIALGIMKGDDSGSIRPGEATSRAEMVMMLSRMLPLMNGN</sequence>
<evidence type="ECO:0000259" key="2">
    <source>
        <dbReference type="PROSITE" id="PS51272"/>
    </source>
</evidence>
<dbReference type="Pfam" id="PF00395">
    <property type="entry name" value="SLH"/>
    <property type="match status" value="3"/>
</dbReference>
<feature type="domain" description="SLH" evidence="2">
    <location>
        <begin position="1055"/>
        <end position="1118"/>
    </location>
</feature>
<dbReference type="PROSITE" id="PS51272">
    <property type="entry name" value="SLH"/>
    <property type="match status" value="3"/>
</dbReference>
<organism evidence="3 4">
    <name type="scientific">Paenibacillus amylolyticus</name>
    <dbReference type="NCBI Taxonomy" id="1451"/>
    <lineage>
        <taxon>Bacteria</taxon>
        <taxon>Bacillati</taxon>
        <taxon>Bacillota</taxon>
        <taxon>Bacilli</taxon>
        <taxon>Bacillales</taxon>
        <taxon>Paenibacillaceae</taxon>
        <taxon>Paenibacillus</taxon>
    </lineage>
</organism>
<dbReference type="Proteomes" id="UP001254832">
    <property type="component" value="Unassembled WGS sequence"/>
</dbReference>
<evidence type="ECO:0000313" key="4">
    <source>
        <dbReference type="Proteomes" id="UP001254832"/>
    </source>
</evidence>
<dbReference type="Gene3D" id="3.30.160.710">
    <property type="match status" value="1"/>
</dbReference>
<name>A0AAP5H083_PAEAM</name>
<comment type="caution">
    <text evidence="3">The sequence shown here is derived from an EMBL/GenBank/DDBJ whole genome shotgun (WGS) entry which is preliminary data.</text>
</comment>
<dbReference type="Gene3D" id="2.60.40.10">
    <property type="entry name" value="Immunoglobulins"/>
    <property type="match status" value="1"/>
</dbReference>
<proteinExistence type="predicted"/>
<feature type="signal peptide" evidence="1">
    <location>
        <begin position="1"/>
        <end position="21"/>
    </location>
</feature>
<dbReference type="InterPro" id="IPR013783">
    <property type="entry name" value="Ig-like_fold"/>
</dbReference>
<dbReference type="InterPro" id="IPR046780">
    <property type="entry name" value="aBig_2"/>
</dbReference>
<feature type="chain" id="PRO_5042936599" description="SLH domain-containing protein" evidence="1">
    <location>
        <begin position="22"/>
        <end position="1181"/>
    </location>
</feature>
<evidence type="ECO:0000313" key="3">
    <source>
        <dbReference type="EMBL" id="MDR6722591.1"/>
    </source>
</evidence>
<evidence type="ECO:0000256" key="1">
    <source>
        <dbReference type="SAM" id="SignalP"/>
    </source>
</evidence>
<dbReference type="Pfam" id="PF20578">
    <property type="entry name" value="aBig_2"/>
    <property type="match status" value="2"/>
</dbReference>
<protein>
    <recommendedName>
        <fullName evidence="2">SLH domain-containing protein</fullName>
    </recommendedName>
</protein>
<dbReference type="PANTHER" id="PTHR43308">
    <property type="entry name" value="OUTER MEMBRANE PROTEIN ALPHA-RELATED"/>
    <property type="match status" value="1"/>
</dbReference>
<feature type="domain" description="SLH" evidence="2">
    <location>
        <begin position="996"/>
        <end position="1054"/>
    </location>
</feature>